<dbReference type="PANTHER" id="PTHR31476">
    <property type="entry name" value="PROTEIN WHAT'S THIS FACTOR 1 HOMOLOG, CHLOROPLASTIC"/>
    <property type="match status" value="1"/>
</dbReference>
<accession>D8RAX0</accession>
<evidence type="ECO:0000313" key="2">
    <source>
        <dbReference type="EMBL" id="EFJ30387.1"/>
    </source>
</evidence>
<dbReference type="KEGG" id="smo:SELMODRAFT_409264"/>
<keyword evidence="3" id="KW-1185">Reference proteome</keyword>
<dbReference type="InParanoid" id="D8RAX0"/>
<protein>
    <submittedName>
        <fullName evidence="2">Uncharacterized protein RPD1L2-1</fullName>
    </submittedName>
</protein>
<dbReference type="PANTHER" id="PTHR31476:SF4">
    <property type="entry name" value="PROTEIN WHAT'S THIS FACTOR 1 HOMOLOG, CHLOROPLASTIC"/>
    <property type="match status" value="1"/>
</dbReference>
<dbReference type="OrthoDB" id="1716100at2759"/>
<evidence type="ECO:0000259" key="1">
    <source>
        <dbReference type="Pfam" id="PF11955"/>
    </source>
</evidence>
<reference evidence="2 3" key="1">
    <citation type="journal article" date="2011" name="Science">
        <title>The Selaginella genome identifies genetic changes associated with the evolution of vascular plants.</title>
        <authorList>
            <person name="Banks J.A."/>
            <person name="Nishiyama T."/>
            <person name="Hasebe M."/>
            <person name="Bowman J.L."/>
            <person name="Gribskov M."/>
            <person name="dePamphilis C."/>
            <person name="Albert V.A."/>
            <person name="Aono N."/>
            <person name="Aoyama T."/>
            <person name="Ambrose B.A."/>
            <person name="Ashton N.W."/>
            <person name="Axtell M.J."/>
            <person name="Barker E."/>
            <person name="Barker M.S."/>
            <person name="Bennetzen J.L."/>
            <person name="Bonawitz N.D."/>
            <person name="Chapple C."/>
            <person name="Cheng C."/>
            <person name="Correa L.G."/>
            <person name="Dacre M."/>
            <person name="DeBarry J."/>
            <person name="Dreyer I."/>
            <person name="Elias M."/>
            <person name="Engstrom E.M."/>
            <person name="Estelle M."/>
            <person name="Feng L."/>
            <person name="Finet C."/>
            <person name="Floyd S.K."/>
            <person name="Frommer W.B."/>
            <person name="Fujita T."/>
            <person name="Gramzow L."/>
            <person name="Gutensohn M."/>
            <person name="Harholt J."/>
            <person name="Hattori M."/>
            <person name="Heyl A."/>
            <person name="Hirai T."/>
            <person name="Hiwatashi Y."/>
            <person name="Ishikawa M."/>
            <person name="Iwata M."/>
            <person name="Karol K.G."/>
            <person name="Koehler B."/>
            <person name="Kolukisaoglu U."/>
            <person name="Kubo M."/>
            <person name="Kurata T."/>
            <person name="Lalonde S."/>
            <person name="Li K."/>
            <person name="Li Y."/>
            <person name="Litt A."/>
            <person name="Lyons E."/>
            <person name="Manning G."/>
            <person name="Maruyama T."/>
            <person name="Michael T.P."/>
            <person name="Mikami K."/>
            <person name="Miyazaki S."/>
            <person name="Morinaga S."/>
            <person name="Murata T."/>
            <person name="Mueller-Roeber B."/>
            <person name="Nelson D.R."/>
            <person name="Obara M."/>
            <person name="Oguri Y."/>
            <person name="Olmstead R.G."/>
            <person name="Onodera N."/>
            <person name="Petersen B.L."/>
            <person name="Pils B."/>
            <person name="Prigge M."/>
            <person name="Rensing S.A."/>
            <person name="Riano-Pachon D.M."/>
            <person name="Roberts A.W."/>
            <person name="Sato Y."/>
            <person name="Scheller H.V."/>
            <person name="Schulz B."/>
            <person name="Schulz C."/>
            <person name="Shakirov E.V."/>
            <person name="Shibagaki N."/>
            <person name="Shinohara N."/>
            <person name="Shippen D.E."/>
            <person name="Soerensen I."/>
            <person name="Sotooka R."/>
            <person name="Sugimoto N."/>
            <person name="Sugita M."/>
            <person name="Sumikawa N."/>
            <person name="Tanurdzic M."/>
            <person name="Theissen G."/>
            <person name="Ulvskov P."/>
            <person name="Wakazuki S."/>
            <person name="Weng J.K."/>
            <person name="Willats W.W."/>
            <person name="Wipf D."/>
            <person name="Wolf P.G."/>
            <person name="Yang L."/>
            <person name="Zimmer A.D."/>
            <person name="Zhu Q."/>
            <person name="Mitros T."/>
            <person name="Hellsten U."/>
            <person name="Loque D."/>
            <person name="Otillar R."/>
            <person name="Salamov A."/>
            <person name="Schmutz J."/>
            <person name="Shapiro H."/>
            <person name="Lindquist E."/>
            <person name="Lucas S."/>
            <person name="Rokhsar D."/>
            <person name="Grigoriev I.V."/>
        </authorList>
    </citation>
    <scope>NUCLEOTIDE SEQUENCE [LARGE SCALE GENOMIC DNA]</scope>
</reference>
<proteinExistence type="predicted"/>
<dbReference type="eggNOG" id="ENOG502QTBP">
    <property type="taxonomic scope" value="Eukaryota"/>
</dbReference>
<dbReference type="HOGENOM" id="CLU_641578_0_0_1"/>
<organism evidence="3">
    <name type="scientific">Selaginella moellendorffii</name>
    <name type="common">Spikemoss</name>
    <dbReference type="NCBI Taxonomy" id="88036"/>
    <lineage>
        <taxon>Eukaryota</taxon>
        <taxon>Viridiplantae</taxon>
        <taxon>Streptophyta</taxon>
        <taxon>Embryophyta</taxon>
        <taxon>Tracheophyta</taxon>
        <taxon>Lycopodiopsida</taxon>
        <taxon>Selaginellales</taxon>
        <taxon>Selaginellaceae</taxon>
        <taxon>Selaginella</taxon>
    </lineage>
</organism>
<dbReference type="Proteomes" id="UP000001514">
    <property type="component" value="Unassembled WGS sequence"/>
</dbReference>
<dbReference type="GO" id="GO:0003723">
    <property type="term" value="F:RNA binding"/>
    <property type="evidence" value="ECO:0007669"/>
    <property type="project" value="InterPro"/>
</dbReference>
<dbReference type="AlphaFoldDB" id="D8RAX0"/>
<dbReference type="Gramene" id="EFJ30387">
    <property type="protein sequence ID" value="EFJ30387"/>
    <property type="gene ID" value="SELMODRAFT_409264"/>
</dbReference>
<dbReference type="InterPro" id="IPR045040">
    <property type="entry name" value="PORR_fam"/>
</dbReference>
<dbReference type="GeneID" id="9650105"/>
<dbReference type="InterPro" id="IPR021099">
    <property type="entry name" value="PORR_domain"/>
</dbReference>
<evidence type="ECO:0000313" key="3">
    <source>
        <dbReference type="Proteomes" id="UP000001514"/>
    </source>
</evidence>
<dbReference type="Pfam" id="PF11955">
    <property type="entry name" value="PORR"/>
    <property type="match status" value="1"/>
</dbReference>
<sequence>MARERKRKRIRQVSFDVMISREKHVRQALWLKDLLVTRPGHTISMIDFREEVKNLGMRVRRLYYLLEYYDTLFQTRVDRAKVEWIELGEDGRRIVELERRLMAEYEPCLVENLRKLLMMSEGEKICLKRIALLREPLGLPHDFEQNLVHKYPQYFEVVIAKDKKYRDLQPFLKLTSWDPLLAISRREADAEESERDPHSFRMRFPGVKFVRGRDAQFLKSFQMLEFPSPYDPNHGYPKLSREAVKRAVAVIHEFLCLTQESKALVDSIAEIRRETGIPKKIGELICRHPGIFYLSWKGALARHPHMEVVYLKEAYSKPYEGERLKAARLLRKGPLVQVKEAMALTMWHADLAYDKRHGTDCFLEGRQFPMITYDAFESTFQSELYREQKIKYENL</sequence>
<gene>
    <name evidence="2" type="primary">RPD1L2-1</name>
    <name evidence="2" type="ORF">SELMODRAFT_409264</name>
</gene>
<name>D8RAX0_SELML</name>
<dbReference type="EMBL" id="GL377575">
    <property type="protein sequence ID" value="EFJ30387.1"/>
    <property type="molecule type" value="Genomic_DNA"/>
</dbReference>
<feature type="domain" description="PORR" evidence="1">
    <location>
        <begin position="11"/>
        <end position="342"/>
    </location>
</feature>